<dbReference type="AlphaFoldDB" id="A0A9N9PZX6"/>
<protein>
    <submittedName>
        <fullName evidence="1">Uncharacterized protein</fullName>
    </submittedName>
</protein>
<organism evidence="1 2">
    <name type="scientific">Hymenoscyphus fraxineus</name>
    <dbReference type="NCBI Taxonomy" id="746836"/>
    <lineage>
        <taxon>Eukaryota</taxon>
        <taxon>Fungi</taxon>
        <taxon>Dikarya</taxon>
        <taxon>Ascomycota</taxon>
        <taxon>Pezizomycotina</taxon>
        <taxon>Leotiomycetes</taxon>
        <taxon>Helotiales</taxon>
        <taxon>Helotiaceae</taxon>
        <taxon>Hymenoscyphus</taxon>
    </lineage>
</organism>
<dbReference type="Proteomes" id="UP000696280">
    <property type="component" value="Unassembled WGS sequence"/>
</dbReference>
<proteinExistence type="predicted"/>
<gene>
    <name evidence="1" type="ORF">HYFRA_00013680</name>
</gene>
<name>A0A9N9PZX6_9HELO</name>
<comment type="caution">
    <text evidence="1">The sequence shown here is derived from an EMBL/GenBank/DDBJ whole genome shotgun (WGS) entry which is preliminary data.</text>
</comment>
<reference evidence="1" key="1">
    <citation type="submission" date="2021-07" db="EMBL/GenBank/DDBJ databases">
        <authorList>
            <person name="Durling M."/>
        </authorList>
    </citation>
    <scope>NUCLEOTIDE SEQUENCE</scope>
</reference>
<accession>A0A9N9PZX6</accession>
<evidence type="ECO:0000313" key="2">
    <source>
        <dbReference type="Proteomes" id="UP000696280"/>
    </source>
</evidence>
<sequence length="68" mass="7316">MCAIVSVRMLSRIGRGSINKSQQAPSFPSEGLASEWIVPTLDAGETQIMKIFSTSRRSSQSTTDLANA</sequence>
<evidence type="ECO:0000313" key="1">
    <source>
        <dbReference type="EMBL" id="CAG8961880.1"/>
    </source>
</evidence>
<keyword evidence="2" id="KW-1185">Reference proteome</keyword>
<dbReference type="EMBL" id="CAJVRL010000119">
    <property type="protein sequence ID" value="CAG8961880.1"/>
    <property type="molecule type" value="Genomic_DNA"/>
</dbReference>